<protein>
    <submittedName>
        <fullName evidence="1">Uncharacterized protein</fullName>
    </submittedName>
</protein>
<gene>
    <name evidence="1" type="ORF">MGG_17226</name>
</gene>
<organism evidence="1 2">
    <name type="scientific">Pyricularia oryzae (strain 70-15 / ATCC MYA-4617 / FGSC 8958)</name>
    <name type="common">Rice blast fungus</name>
    <name type="synonym">Magnaporthe oryzae</name>
    <dbReference type="NCBI Taxonomy" id="242507"/>
    <lineage>
        <taxon>Eukaryota</taxon>
        <taxon>Fungi</taxon>
        <taxon>Dikarya</taxon>
        <taxon>Ascomycota</taxon>
        <taxon>Pezizomycotina</taxon>
        <taxon>Sordariomycetes</taxon>
        <taxon>Sordariomycetidae</taxon>
        <taxon>Magnaporthales</taxon>
        <taxon>Pyriculariaceae</taxon>
        <taxon>Pyricularia</taxon>
    </lineage>
</organism>
<reference evidence="1 2" key="1">
    <citation type="journal article" date="2005" name="Nature">
        <title>The genome sequence of the rice blast fungus Magnaporthe grisea.</title>
        <authorList>
            <person name="Dean R.A."/>
            <person name="Talbot N.J."/>
            <person name="Ebbole D.J."/>
            <person name="Farman M.L."/>
            <person name="Mitchell T.K."/>
            <person name="Orbach M.J."/>
            <person name="Thon M."/>
            <person name="Kulkarni R."/>
            <person name="Xu J.R."/>
            <person name="Pan H."/>
            <person name="Read N.D."/>
            <person name="Lee Y.H."/>
            <person name="Carbone I."/>
            <person name="Brown D."/>
            <person name="Oh Y.Y."/>
            <person name="Donofrio N."/>
            <person name="Jeong J.S."/>
            <person name="Soanes D.M."/>
            <person name="Djonovic S."/>
            <person name="Kolomiets E."/>
            <person name="Rehmeyer C."/>
            <person name="Li W."/>
            <person name="Harding M."/>
            <person name="Kim S."/>
            <person name="Lebrun M.H."/>
            <person name="Bohnert H."/>
            <person name="Coughlan S."/>
            <person name="Butler J."/>
            <person name="Calvo S."/>
            <person name="Ma L.J."/>
            <person name="Nicol R."/>
            <person name="Purcell S."/>
            <person name="Nusbaum C."/>
            <person name="Galagan J.E."/>
            <person name="Birren B.W."/>
        </authorList>
    </citation>
    <scope>NUCLEOTIDE SEQUENCE [LARGE SCALE GENOMIC DNA]</scope>
    <source>
        <strain evidence="2">70-15 / ATCC MYA-4617 / FGSC 8958</strain>
    </source>
</reference>
<evidence type="ECO:0000313" key="2">
    <source>
        <dbReference type="Proteomes" id="UP000009058"/>
    </source>
</evidence>
<sequence>MPKVGGQKGCDESELPPLGLRIRSVDILFIALSSSRNIRWGQINNNPQPKIGQVTTKTQVFGRNSCFSTPHVCFRSTGVSIWKEGLFVSRLL</sequence>
<dbReference type="EMBL" id="CM001234">
    <property type="protein sequence ID" value="EHA51095.1"/>
    <property type="molecule type" value="Genomic_DNA"/>
</dbReference>
<accession>G4N900</accession>
<dbReference type="VEuPathDB" id="FungiDB:MGG_17226"/>
<keyword evidence="2" id="KW-1185">Reference proteome</keyword>
<evidence type="ECO:0000313" key="1">
    <source>
        <dbReference type="EMBL" id="EHA51095.1"/>
    </source>
</evidence>
<dbReference type="AlphaFoldDB" id="G4N900"/>
<reference key="2">
    <citation type="submission" date="2011-05" db="EMBL/GenBank/DDBJ databases">
        <title>The Genome Sequence of Magnaporthe oryzae 70-15.</title>
        <authorList>
            <consortium name="The Broad Institute Genome Sequencing Platform"/>
            <person name="Ma L.-J."/>
            <person name="Dead R."/>
            <person name="Young S.K."/>
            <person name="Zeng Q."/>
            <person name="Gargeya S."/>
            <person name="Fitzgerald M."/>
            <person name="Haas B."/>
            <person name="Abouelleil A."/>
            <person name="Alvarado L."/>
            <person name="Arachchi H.M."/>
            <person name="Berlin A."/>
            <person name="Brown A."/>
            <person name="Chapman S.B."/>
            <person name="Chen Z."/>
            <person name="Dunbar C."/>
            <person name="Freedman E."/>
            <person name="Gearin G."/>
            <person name="Gellesch M."/>
            <person name="Goldberg J."/>
            <person name="Griggs A."/>
            <person name="Gujja S."/>
            <person name="Heiman D."/>
            <person name="Howarth C."/>
            <person name="Larson L."/>
            <person name="Lui A."/>
            <person name="MacDonald P.J.P."/>
            <person name="Mehta T."/>
            <person name="Montmayeur A."/>
            <person name="Murphy C."/>
            <person name="Neiman D."/>
            <person name="Pearson M."/>
            <person name="Priest M."/>
            <person name="Roberts A."/>
            <person name="Saif S."/>
            <person name="Shea T."/>
            <person name="Shenoy N."/>
            <person name="Sisk P."/>
            <person name="Stolte C."/>
            <person name="Sykes S."/>
            <person name="Yandava C."/>
            <person name="Wortman J."/>
            <person name="Nusbaum C."/>
            <person name="Birren B."/>
        </authorList>
    </citation>
    <scope>NUCLEOTIDE SEQUENCE</scope>
    <source>
        <strain>70-15</strain>
    </source>
</reference>
<dbReference type="KEGG" id="mgr:MGG_17226"/>
<dbReference type="Proteomes" id="UP000009058">
    <property type="component" value="Chromosome 4"/>
</dbReference>
<name>G4N900_PYRO7</name>
<dbReference type="HOGENOM" id="CLU_2413688_0_0_1"/>
<dbReference type="RefSeq" id="XP_003717414.1">
    <property type="nucleotide sequence ID" value="XM_003717366.1"/>
</dbReference>
<proteinExistence type="predicted"/>
<dbReference type="InParanoid" id="G4N900"/>
<dbReference type="GeneID" id="12986525"/>